<dbReference type="EMBL" id="MHIE01000003">
    <property type="protein sequence ID" value="OGY46535.1"/>
    <property type="molecule type" value="Genomic_DNA"/>
</dbReference>
<evidence type="ECO:0000256" key="1">
    <source>
        <dbReference type="SAM" id="MobiDB-lite"/>
    </source>
</evidence>
<gene>
    <name evidence="3" type="ORF">A2744_03765</name>
</gene>
<feature type="region of interest" description="Disordered" evidence="1">
    <location>
        <begin position="75"/>
        <end position="100"/>
    </location>
</feature>
<evidence type="ECO:0000313" key="3">
    <source>
        <dbReference type="EMBL" id="OGY46535.1"/>
    </source>
</evidence>
<feature type="compositionally biased region" description="Basic and acidic residues" evidence="1">
    <location>
        <begin position="75"/>
        <end position="89"/>
    </location>
</feature>
<feature type="domain" description="CxxC-x17-CxxC" evidence="2">
    <location>
        <begin position="102"/>
        <end position="136"/>
    </location>
</feature>
<evidence type="ECO:0000313" key="4">
    <source>
        <dbReference type="Proteomes" id="UP000178240"/>
    </source>
</evidence>
<dbReference type="InterPro" id="IPR026363">
    <property type="entry name" value="CxxC-x17-CxxC_dom"/>
</dbReference>
<sequence length="195" mass="21417">MKNFNRGSKSDRGHGFNRKGGNDGNRGSRGFGDRDSSRSTTMYPAVCSNCGKDCEVPFKPTGDRPVFCSDCFKKSRGEETSRSGGRDSQRGSFSDRGSFGDKRMYQAKCANCGKDCEVPFKPTGERPVYCSDCFSKSGKADVKKPDNSSRQFELLNAKLDNILALLSPAKPSKKEKVLVKKTVVVKKAKAKKKSK</sequence>
<dbReference type="Proteomes" id="UP000178240">
    <property type="component" value="Unassembled WGS sequence"/>
</dbReference>
<dbReference type="Pfam" id="PF23477">
    <property type="entry name" value="zf_Tbcl_2"/>
    <property type="match status" value="2"/>
</dbReference>
<dbReference type="NCBIfam" id="TIGR04272">
    <property type="entry name" value="cxxc_cxxc_Mbark"/>
    <property type="match status" value="2"/>
</dbReference>
<comment type="caution">
    <text evidence="3">The sequence shown here is derived from an EMBL/GenBank/DDBJ whole genome shotgun (WGS) entry which is preliminary data.</text>
</comment>
<organism evidence="3 4">
    <name type="scientific">Candidatus Buchananbacteria bacterium RIFCSPHIGHO2_01_FULL_44_11</name>
    <dbReference type="NCBI Taxonomy" id="1797535"/>
    <lineage>
        <taxon>Bacteria</taxon>
        <taxon>Candidatus Buchananiibacteriota</taxon>
    </lineage>
</organism>
<reference evidence="3 4" key="1">
    <citation type="journal article" date="2016" name="Nat. Commun.">
        <title>Thousands of microbial genomes shed light on interconnected biogeochemical processes in an aquifer system.</title>
        <authorList>
            <person name="Anantharaman K."/>
            <person name="Brown C.T."/>
            <person name="Hug L.A."/>
            <person name="Sharon I."/>
            <person name="Castelle C.J."/>
            <person name="Probst A.J."/>
            <person name="Thomas B.C."/>
            <person name="Singh A."/>
            <person name="Wilkins M.J."/>
            <person name="Karaoz U."/>
            <person name="Brodie E.L."/>
            <person name="Williams K.H."/>
            <person name="Hubbard S.S."/>
            <person name="Banfield J.F."/>
        </authorList>
    </citation>
    <scope>NUCLEOTIDE SEQUENCE [LARGE SCALE GENOMIC DNA]</scope>
</reference>
<feature type="region of interest" description="Disordered" evidence="1">
    <location>
        <begin position="1"/>
        <end position="40"/>
    </location>
</feature>
<feature type="domain" description="CxxC-x17-CxxC" evidence="2">
    <location>
        <begin position="41"/>
        <end position="76"/>
    </location>
</feature>
<accession>A0A1G1Y2H4</accession>
<dbReference type="AlphaFoldDB" id="A0A1G1Y2H4"/>
<name>A0A1G1Y2H4_9BACT</name>
<evidence type="ECO:0000259" key="2">
    <source>
        <dbReference type="Pfam" id="PF23477"/>
    </source>
</evidence>
<proteinExistence type="predicted"/>
<protein>
    <recommendedName>
        <fullName evidence="2">CxxC-x17-CxxC domain-containing protein</fullName>
    </recommendedName>
</protein>
<dbReference type="STRING" id="1797535.A2744_03765"/>